<evidence type="ECO:0000256" key="4">
    <source>
        <dbReference type="ARBA" id="ARBA00010662"/>
    </source>
</evidence>
<dbReference type="InterPro" id="IPR037171">
    <property type="entry name" value="NagB/RpiA_transferase-like"/>
</dbReference>
<dbReference type="Proteomes" id="UP001623290">
    <property type="component" value="Chromosome"/>
</dbReference>
<evidence type="ECO:0000256" key="7">
    <source>
        <dbReference type="RuleBase" id="RU365095"/>
    </source>
</evidence>
<name>A0ABZ1E4Y7_9RHOB</name>
<comment type="similarity">
    <text evidence="4 7">Belongs to the glucosamine/galactosamine-6-phosphate isomerase family. 6-phosphogluconolactonase subfamily.</text>
</comment>
<evidence type="ECO:0000259" key="8">
    <source>
        <dbReference type="Pfam" id="PF01182"/>
    </source>
</evidence>
<evidence type="ECO:0000256" key="5">
    <source>
        <dbReference type="ARBA" id="ARBA00013198"/>
    </source>
</evidence>
<keyword evidence="10" id="KW-1185">Reference proteome</keyword>
<comment type="function">
    <text evidence="2 7">Hydrolysis of 6-phosphogluconolactone to 6-phosphogluconate.</text>
</comment>
<dbReference type="EC" id="3.1.1.31" evidence="5 7"/>
<dbReference type="PANTHER" id="PTHR11054">
    <property type="entry name" value="6-PHOSPHOGLUCONOLACTONASE"/>
    <property type="match status" value="1"/>
</dbReference>
<dbReference type="CDD" id="cd01400">
    <property type="entry name" value="6PGL"/>
    <property type="match status" value="1"/>
</dbReference>
<keyword evidence="7 9" id="KW-0378">Hydrolase</keyword>
<comment type="pathway">
    <text evidence="3 7">Carbohydrate degradation; pentose phosphate pathway; D-ribulose 5-phosphate from D-glucose 6-phosphate (oxidative stage): step 2/3.</text>
</comment>
<dbReference type="Gene3D" id="3.40.50.1360">
    <property type="match status" value="1"/>
</dbReference>
<dbReference type="PANTHER" id="PTHR11054:SF0">
    <property type="entry name" value="6-PHOSPHOGLUCONOLACTONASE"/>
    <property type="match status" value="1"/>
</dbReference>
<dbReference type="GO" id="GO:0017057">
    <property type="term" value="F:6-phosphogluconolactonase activity"/>
    <property type="evidence" value="ECO:0007669"/>
    <property type="project" value="UniProtKB-EC"/>
</dbReference>
<evidence type="ECO:0000256" key="1">
    <source>
        <dbReference type="ARBA" id="ARBA00000832"/>
    </source>
</evidence>
<reference evidence="9 10" key="1">
    <citation type="submission" date="2023-09" db="EMBL/GenBank/DDBJ databases">
        <title>Thioclava shenzhenensis sp. nov., a multidrug resistant bacteria-antagonizing species isolated from coastal seawater.</title>
        <authorList>
            <person name="Long M."/>
        </authorList>
    </citation>
    <scope>NUCLEOTIDE SEQUENCE [LARGE SCALE GENOMIC DNA]</scope>
    <source>
        <strain evidence="9 10">FTW29</strain>
    </source>
</reference>
<dbReference type="NCBIfam" id="TIGR01198">
    <property type="entry name" value="pgl"/>
    <property type="match status" value="1"/>
</dbReference>
<dbReference type="Pfam" id="PF01182">
    <property type="entry name" value="Glucosamine_iso"/>
    <property type="match status" value="1"/>
</dbReference>
<evidence type="ECO:0000256" key="2">
    <source>
        <dbReference type="ARBA" id="ARBA00002681"/>
    </source>
</evidence>
<protein>
    <recommendedName>
        <fullName evidence="6 7">6-phosphogluconolactonase</fullName>
        <shortName evidence="7">6PGL</shortName>
        <ecNumber evidence="5 7">3.1.1.31</ecNumber>
    </recommendedName>
</protein>
<dbReference type="InterPro" id="IPR006148">
    <property type="entry name" value="Glc/Gal-6P_isomerase"/>
</dbReference>
<evidence type="ECO:0000313" key="10">
    <source>
        <dbReference type="Proteomes" id="UP001623290"/>
    </source>
</evidence>
<dbReference type="RefSeq" id="WP_339109496.1">
    <property type="nucleotide sequence ID" value="NZ_CP135443.1"/>
</dbReference>
<accession>A0ABZ1E4Y7</accession>
<evidence type="ECO:0000256" key="6">
    <source>
        <dbReference type="ARBA" id="ARBA00020337"/>
    </source>
</evidence>
<comment type="catalytic activity">
    <reaction evidence="1 7">
        <text>6-phospho-D-glucono-1,5-lactone + H2O = 6-phospho-D-gluconate + H(+)</text>
        <dbReference type="Rhea" id="RHEA:12556"/>
        <dbReference type="ChEBI" id="CHEBI:15377"/>
        <dbReference type="ChEBI" id="CHEBI:15378"/>
        <dbReference type="ChEBI" id="CHEBI:57955"/>
        <dbReference type="ChEBI" id="CHEBI:58759"/>
        <dbReference type="EC" id="3.1.1.31"/>
    </reaction>
</comment>
<dbReference type="InterPro" id="IPR039104">
    <property type="entry name" value="6PGL"/>
</dbReference>
<feature type="domain" description="Glucosamine/galactosamine-6-phosphate isomerase" evidence="8">
    <location>
        <begin position="8"/>
        <end position="221"/>
    </location>
</feature>
<organism evidence="9 10">
    <name type="scientific">Thioclava litoralis</name>
    <dbReference type="NCBI Taxonomy" id="3076557"/>
    <lineage>
        <taxon>Bacteria</taxon>
        <taxon>Pseudomonadati</taxon>
        <taxon>Pseudomonadota</taxon>
        <taxon>Alphaproteobacteria</taxon>
        <taxon>Rhodobacterales</taxon>
        <taxon>Paracoccaceae</taxon>
        <taxon>Thioclava</taxon>
    </lineage>
</organism>
<sequence>MDFKTYPDRELLMVSLADKIASQLRAILDREGRATLSVPGGTTPGPVFDILSDIDLDWEHVAVVLNDERWVPLSSPRSNTALLSERLLKNKAIKARLLPLYVNAPVPEERLDALSENLRPNLPISVLLLGMGADMHTASLFPGADRLQEALSDDAPELMALRAEAAGEPRITMTARVLKNAMHTHVLITGEEKKRAIEAAQNLPVEQAPIKCILHNATVHWAA</sequence>
<dbReference type="SUPFAM" id="SSF100950">
    <property type="entry name" value="NagB/RpiA/CoA transferase-like"/>
    <property type="match status" value="1"/>
</dbReference>
<dbReference type="EMBL" id="CP135443">
    <property type="protein sequence ID" value="WRY35054.1"/>
    <property type="molecule type" value="Genomic_DNA"/>
</dbReference>
<proteinExistence type="inferred from homology"/>
<evidence type="ECO:0000313" key="9">
    <source>
        <dbReference type="EMBL" id="WRY35054.1"/>
    </source>
</evidence>
<dbReference type="InterPro" id="IPR005900">
    <property type="entry name" value="6-phosphogluconolactonase_DevB"/>
</dbReference>
<gene>
    <name evidence="7 9" type="primary">pgl</name>
    <name evidence="9" type="ORF">RPE78_11355</name>
</gene>
<evidence type="ECO:0000256" key="3">
    <source>
        <dbReference type="ARBA" id="ARBA00004961"/>
    </source>
</evidence>